<feature type="compositionally biased region" description="Polar residues" evidence="8">
    <location>
        <begin position="125"/>
        <end position="141"/>
    </location>
</feature>
<keyword evidence="6 9" id="KW-1133">Transmembrane helix</keyword>
<keyword evidence="13" id="KW-1185">Reference proteome</keyword>
<evidence type="ECO:0000256" key="2">
    <source>
        <dbReference type="ARBA" id="ARBA00022448"/>
    </source>
</evidence>
<dbReference type="EMBL" id="JAUTDP010000009">
    <property type="protein sequence ID" value="KAK3396425.1"/>
    <property type="molecule type" value="Genomic_DNA"/>
</dbReference>
<keyword evidence="5" id="KW-0029">Amino-acid transport</keyword>
<feature type="compositionally biased region" description="Polar residues" evidence="8">
    <location>
        <begin position="39"/>
        <end position="55"/>
    </location>
</feature>
<keyword evidence="7 9" id="KW-0472">Membrane</keyword>
<feature type="region of interest" description="Disordered" evidence="8">
    <location>
        <begin position="912"/>
        <end position="945"/>
    </location>
</feature>
<dbReference type="GO" id="GO:0034490">
    <property type="term" value="P:basic amino acid transmembrane import into vacuole"/>
    <property type="evidence" value="ECO:0007669"/>
    <property type="project" value="UniProtKB-ARBA"/>
</dbReference>
<dbReference type="PROSITE" id="PS50801">
    <property type="entry name" value="STAS"/>
    <property type="match status" value="1"/>
</dbReference>
<evidence type="ECO:0000259" key="10">
    <source>
        <dbReference type="PROSITE" id="PS50042"/>
    </source>
</evidence>
<feature type="transmembrane region" description="Helical" evidence="9">
    <location>
        <begin position="488"/>
        <end position="509"/>
    </location>
</feature>
<dbReference type="Gene3D" id="2.60.120.10">
    <property type="entry name" value="Jelly Rolls"/>
    <property type="match status" value="1"/>
</dbReference>
<dbReference type="FunFam" id="2.60.120.10:FF:000141">
    <property type="entry name" value="Sulfate transporter family protein"/>
    <property type="match status" value="1"/>
</dbReference>
<feature type="compositionally biased region" description="Low complexity" evidence="8">
    <location>
        <begin position="10"/>
        <end position="38"/>
    </location>
</feature>
<dbReference type="InterPro" id="IPR002645">
    <property type="entry name" value="STAS_dom"/>
</dbReference>
<feature type="transmembrane region" description="Helical" evidence="9">
    <location>
        <begin position="576"/>
        <end position="597"/>
    </location>
</feature>
<dbReference type="AlphaFoldDB" id="A0AAE0PAS0"/>
<gene>
    <name evidence="12" type="ORF">B0T20DRAFT_270536</name>
</gene>
<sequence length="1121" mass="124984">MSSPAAAGYSSWRRSPRRSSSVSQYASAQEEIESSSSSTVIPTRSGQDQSSNEAYQLYSTSVNSVAHREPLRSFIHGSVRENLAPVDTYQYAQSVRQDTAELANYFLSDPKDGQSPAFLNRRRSSVSQQTILDRTTQNQDNEGAEESNGSRHRDTINEVSEPSSPEETDVESTTEGPSMLTTMLRRSPPSTIYMPNADTNDETHEEDESWENGESSRRGSSRQQPVRREADAVNTSDERAPLLRTISRESRRSYGMANGSSHDADIEDQQKSPKRRWTTKIADSARERRDRITSIAKVAANPKRWDRHALWQNVVVAPVTCLPAVIVGLLLNILDALSYGMILFPLGSPIFSSLGSAGISIFYVSTIISQLTFSFGSVFKGGVGSELIEVVPFFHSMAGTITDIVGEDDPEAVIATTITSYALSSMLTGTVFYLMGKFKFGYLVGFIPRHILIGCIGGVGWFLVATGFEVTARMDGSLNYDLDTLKRLIQSDTVPLWTIPLGLAIILFYGQTRITSKYFLPLYILTIPALFYLVSFMLGGPDQDSLQKHGWVFEGPPPGEPWWYFYTLYKFHKVDWSAIVQCVPAMFALTFFGILHVPINVPALAQNIGEDHADLDHELKLHGYSNFLSGCFGSIQNYLVYANSVFFMRSGGNTRLGGMMLAALTFLVMMIGPSLIGFIPVMMVGVLIFDLGFELLIEAVWQPRKKLKWLEYMTVLVIVVVMGTYDFVIGIGVGILCAFAALIIQTSRVSAVRATYSGEVVGSTVRRNPTQQHYLRDVGKQVNIIKLAGYLFFGTIVSVEEKIRAMISDEEFNNRPIRFLIIDLWLVNGVDYSAGEVFNTISRLLNHKGIELIISGVNTEQELGRHLRAAGLGEDGIDVKLLPELNSALEYCENELLKTLYASQEAARLSRTAPSMPSSSLQVPSSQAPPSSLQPTLDPLGSSPRRSHLQVAARHALNQQAEQQRVSTRWQSFKEPLRLMLQIFQDVSDKNEDFWFRAVGYFKRLQYPAGTVIFRRGEKAEGFYLLEQGMLRAEYDLPQGWLCESIVAGTTCGELPFFSETKRTATCVVERDCVLWMMDQEGWEKLQKEQQDVARELLRMGLKLTSERMSVITSYTLTMAG</sequence>
<comment type="subcellular location">
    <subcellularLocation>
        <location evidence="1">Vacuole membrane</location>
        <topology evidence="1">Multi-pass membrane protein</topology>
    </subcellularLocation>
</comment>
<dbReference type="Pfam" id="PF01740">
    <property type="entry name" value="STAS"/>
    <property type="match status" value="1"/>
</dbReference>
<dbReference type="InterPro" id="IPR052706">
    <property type="entry name" value="Membrane-Transporter-like"/>
</dbReference>
<evidence type="ECO:0000256" key="8">
    <source>
        <dbReference type="SAM" id="MobiDB-lite"/>
    </source>
</evidence>
<feature type="transmembrane region" description="Helical" evidence="9">
    <location>
        <begin position="656"/>
        <end position="676"/>
    </location>
</feature>
<dbReference type="InterPro" id="IPR011547">
    <property type="entry name" value="SLC26A/SulP_dom"/>
</dbReference>
<evidence type="ECO:0000313" key="12">
    <source>
        <dbReference type="EMBL" id="KAK3396425.1"/>
    </source>
</evidence>
<feature type="transmembrane region" description="Helical" evidence="9">
    <location>
        <begin position="412"/>
        <end position="434"/>
    </location>
</feature>
<feature type="compositionally biased region" description="Basic and acidic residues" evidence="8">
    <location>
        <begin position="262"/>
        <end position="271"/>
    </location>
</feature>
<evidence type="ECO:0000256" key="6">
    <source>
        <dbReference type="ARBA" id="ARBA00022989"/>
    </source>
</evidence>
<dbReference type="CDD" id="cd07042">
    <property type="entry name" value="STAS_SulP_like_sulfate_transporter"/>
    <property type="match status" value="1"/>
</dbReference>
<feature type="transmembrane region" description="Helical" evidence="9">
    <location>
        <begin position="682"/>
        <end position="701"/>
    </location>
</feature>
<evidence type="ECO:0000259" key="11">
    <source>
        <dbReference type="PROSITE" id="PS50801"/>
    </source>
</evidence>
<dbReference type="Proteomes" id="UP001281003">
    <property type="component" value="Unassembled WGS sequence"/>
</dbReference>
<evidence type="ECO:0000256" key="1">
    <source>
        <dbReference type="ARBA" id="ARBA00004128"/>
    </source>
</evidence>
<reference evidence="12" key="1">
    <citation type="journal article" date="2023" name="Mol. Phylogenet. Evol.">
        <title>Genome-scale phylogeny and comparative genomics of the fungal order Sordariales.</title>
        <authorList>
            <person name="Hensen N."/>
            <person name="Bonometti L."/>
            <person name="Westerberg I."/>
            <person name="Brannstrom I.O."/>
            <person name="Guillou S."/>
            <person name="Cros-Aarteil S."/>
            <person name="Calhoun S."/>
            <person name="Haridas S."/>
            <person name="Kuo A."/>
            <person name="Mondo S."/>
            <person name="Pangilinan J."/>
            <person name="Riley R."/>
            <person name="LaButti K."/>
            <person name="Andreopoulos B."/>
            <person name="Lipzen A."/>
            <person name="Chen C."/>
            <person name="Yan M."/>
            <person name="Daum C."/>
            <person name="Ng V."/>
            <person name="Clum A."/>
            <person name="Steindorff A."/>
            <person name="Ohm R.A."/>
            <person name="Martin F."/>
            <person name="Silar P."/>
            <person name="Natvig D.O."/>
            <person name="Lalanne C."/>
            <person name="Gautier V."/>
            <person name="Ament-Velasquez S.L."/>
            <person name="Kruys A."/>
            <person name="Hutchinson M.I."/>
            <person name="Powell A.J."/>
            <person name="Barry K."/>
            <person name="Miller A.N."/>
            <person name="Grigoriev I.V."/>
            <person name="Debuchy R."/>
            <person name="Gladieux P."/>
            <person name="Hiltunen Thoren M."/>
            <person name="Johannesson H."/>
        </authorList>
    </citation>
    <scope>NUCLEOTIDE SEQUENCE</scope>
    <source>
        <strain evidence="12">FGSC 1904</strain>
    </source>
</reference>
<feature type="region of interest" description="Disordered" evidence="8">
    <location>
        <begin position="110"/>
        <end position="280"/>
    </location>
</feature>
<name>A0AAE0PAS0_SORBR</name>
<feature type="region of interest" description="Disordered" evidence="8">
    <location>
        <begin position="1"/>
        <end position="55"/>
    </location>
</feature>
<keyword evidence="4 9" id="KW-0812">Transmembrane</keyword>
<dbReference type="SMART" id="SM00100">
    <property type="entry name" value="cNMP"/>
    <property type="match status" value="1"/>
</dbReference>
<dbReference type="InterPro" id="IPR036513">
    <property type="entry name" value="STAS_dom_sf"/>
</dbReference>
<dbReference type="SUPFAM" id="SSF51206">
    <property type="entry name" value="cAMP-binding domain-like"/>
    <property type="match status" value="1"/>
</dbReference>
<dbReference type="GO" id="GO:0000329">
    <property type="term" value="C:fungal-type vacuole membrane"/>
    <property type="evidence" value="ECO:0007669"/>
    <property type="project" value="UniProtKB-ARBA"/>
</dbReference>
<dbReference type="Gene3D" id="3.30.750.24">
    <property type="entry name" value="STAS domain"/>
    <property type="match status" value="1"/>
</dbReference>
<evidence type="ECO:0000313" key="13">
    <source>
        <dbReference type="Proteomes" id="UP001281003"/>
    </source>
</evidence>
<keyword evidence="2" id="KW-0813">Transport</keyword>
<reference evidence="12" key="2">
    <citation type="submission" date="2023-07" db="EMBL/GenBank/DDBJ databases">
        <authorList>
            <consortium name="Lawrence Berkeley National Laboratory"/>
            <person name="Haridas S."/>
            <person name="Hensen N."/>
            <person name="Bonometti L."/>
            <person name="Westerberg I."/>
            <person name="Brannstrom I.O."/>
            <person name="Guillou S."/>
            <person name="Cros-Aarteil S."/>
            <person name="Calhoun S."/>
            <person name="Kuo A."/>
            <person name="Mondo S."/>
            <person name="Pangilinan J."/>
            <person name="Riley R."/>
            <person name="LaButti K."/>
            <person name="Andreopoulos B."/>
            <person name="Lipzen A."/>
            <person name="Chen C."/>
            <person name="Yanf M."/>
            <person name="Daum C."/>
            <person name="Ng V."/>
            <person name="Clum A."/>
            <person name="Steindorff A."/>
            <person name="Ohm R."/>
            <person name="Martin F."/>
            <person name="Silar P."/>
            <person name="Natvig D."/>
            <person name="Lalanne C."/>
            <person name="Gautier V."/>
            <person name="Ament-velasquez S.L."/>
            <person name="Kruys A."/>
            <person name="Hutchinson M.I."/>
            <person name="Powell A.J."/>
            <person name="Barry K."/>
            <person name="Miller A.N."/>
            <person name="Grigoriev I.V."/>
            <person name="Debuchy R."/>
            <person name="Gladieux P."/>
            <person name="Thoren M.H."/>
            <person name="Johannesson H."/>
        </authorList>
    </citation>
    <scope>NUCLEOTIDE SEQUENCE</scope>
    <source>
        <strain evidence="12">FGSC 1904</strain>
    </source>
</reference>
<feature type="domain" description="Cyclic nucleotide-binding" evidence="10">
    <location>
        <begin position="1007"/>
        <end position="1104"/>
    </location>
</feature>
<proteinExistence type="predicted"/>
<feature type="domain" description="STAS" evidence="11">
    <location>
        <begin position="782"/>
        <end position="892"/>
    </location>
</feature>
<evidence type="ECO:0000256" key="5">
    <source>
        <dbReference type="ARBA" id="ARBA00022970"/>
    </source>
</evidence>
<feature type="transmembrane region" description="Helical" evidence="9">
    <location>
        <begin position="713"/>
        <end position="744"/>
    </location>
</feature>
<feature type="compositionally biased region" description="Low complexity" evidence="8">
    <location>
        <begin position="914"/>
        <end position="937"/>
    </location>
</feature>
<keyword evidence="3" id="KW-0926">Vacuole</keyword>
<protein>
    <submittedName>
        <fullName evidence="12">Sulfate transporter family-domain-containing protein</fullName>
    </submittedName>
</protein>
<dbReference type="SUPFAM" id="SSF52091">
    <property type="entry name" value="SpoIIaa-like"/>
    <property type="match status" value="1"/>
</dbReference>
<feature type="transmembrane region" description="Helical" evidence="9">
    <location>
        <begin position="446"/>
        <end position="468"/>
    </location>
</feature>
<dbReference type="PANTHER" id="PTHR43310:SF4">
    <property type="entry name" value="AFR304WP"/>
    <property type="match status" value="1"/>
</dbReference>
<evidence type="ECO:0000256" key="4">
    <source>
        <dbReference type="ARBA" id="ARBA00022692"/>
    </source>
</evidence>
<evidence type="ECO:0000256" key="7">
    <source>
        <dbReference type="ARBA" id="ARBA00023136"/>
    </source>
</evidence>
<dbReference type="PANTHER" id="PTHR43310">
    <property type="entry name" value="SULFATE TRANSPORTER YBAR-RELATED"/>
    <property type="match status" value="1"/>
</dbReference>
<dbReference type="CDD" id="cd00038">
    <property type="entry name" value="CAP_ED"/>
    <property type="match status" value="1"/>
</dbReference>
<organism evidence="12 13">
    <name type="scientific">Sordaria brevicollis</name>
    <dbReference type="NCBI Taxonomy" id="83679"/>
    <lineage>
        <taxon>Eukaryota</taxon>
        <taxon>Fungi</taxon>
        <taxon>Dikarya</taxon>
        <taxon>Ascomycota</taxon>
        <taxon>Pezizomycotina</taxon>
        <taxon>Sordariomycetes</taxon>
        <taxon>Sordariomycetidae</taxon>
        <taxon>Sordariales</taxon>
        <taxon>Sordariaceae</taxon>
        <taxon>Sordaria</taxon>
    </lineage>
</organism>
<evidence type="ECO:0000256" key="9">
    <source>
        <dbReference type="SAM" id="Phobius"/>
    </source>
</evidence>
<feature type="transmembrane region" description="Helical" evidence="9">
    <location>
        <begin position="518"/>
        <end position="538"/>
    </location>
</feature>
<dbReference type="FunFam" id="3.30.750.24:FF:000012">
    <property type="entry name" value="Sulfate transporter family protein"/>
    <property type="match status" value="1"/>
</dbReference>
<dbReference type="InterPro" id="IPR018490">
    <property type="entry name" value="cNMP-bd_dom_sf"/>
</dbReference>
<accession>A0AAE0PAS0</accession>
<dbReference type="InterPro" id="IPR014710">
    <property type="entry name" value="RmlC-like_jellyroll"/>
</dbReference>
<feature type="transmembrane region" description="Helical" evidence="9">
    <location>
        <begin position="310"/>
        <end position="334"/>
    </location>
</feature>
<feature type="compositionally biased region" description="Basic and acidic residues" evidence="8">
    <location>
        <begin position="226"/>
        <end position="252"/>
    </location>
</feature>
<feature type="compositionally biased region" description="Acidic residues" evidence="8">
    <location>
        <begin position="199"/>
        <end position="211"/>
    </location>
</feature>
<dbReference type="PROSITE" id="PS50042">
    <property type="entry name" value="CNMP_BINDING_3"/>
    <property type="match status" value="1"/>
</dbReference>
<evidence type="ECO:0000256" key="3">
    <source>
        <dbReference type="ARBA" id="ARBA00022554"/>
    </source>
</evidence>
<dbReference type="Pfam" id="PF00027">
    <property type="entry name" value="cNMP_binding"/>
    <property type="match status" value="1"/>
</dbReference>
<dbReference type="Pfam" id="PF00916">
    <property type="entry name" value="Sulfate_transp"/>
    <property type="match status" value="1"/>
</dbReference>
<dbReference type="InterPro" id="IPR000595">
    <property type="entry name" value="cNMP-bd_dom"/>
</dbReference>
<comment type="caution">
    <text evidence="12">The sequence shown here is derived from an EMBL/GenBank/DDBJ whole genome shotgun (WGS) entry which is preliminary data.</text>
</comment>